<evidence type="ECO:0000256" key="10">
    <source>
        <dbReference type="ARBA" id="ARBA00023316"/>
    </source>
</evidence>
<dbReference type="PANTHER" id="PTHR30400">
    <property type="entry name" value="MONOFUNCTIONAL BIOSYNTHETIC PEPTIDOGLYCAN TRANSGLYCOSYLASE"/>
    <property type="match status" value="1"/>
</dbReference>
<comment type="function">
    <text evidence="11">Peptidoglycan polymerase that catalyzes glycan chain elongation from lipid-linked precursors.</text>
</comment>
<dbReference type="NCBIfam" id="TIGR02070">
    <property type="entry name" value="mono_pep_trsgly"/>
    <property type="match status" value="1"/>
</dbReference>
<keyword evidence="3 11" id="KW-0328">Glycosyltransferase</keyword>
<dbReference type="InterPro" id="IPR036950">
    <property type="entry name" value="PBP_transglycosylase"/>
</dbReference>
<reference evidence="13 14" key="1">
    <citation type="submission" date="2020-08" db="EMBL/GenBank/DDBJ databases">
        <title>Lysobacter sp. II4 sp. nov., isolated from soil.</title>
        <authorList>
            <person name="Woo C.Y."/>
            <person name="Kim J."/>
        </authorList>
    </citation>
    <scope>NUCLEOTIDE SEQUENCE [LARGE SCALE GENOMIC DNA]</scope>
    <source>
        <strain evidence="13 14">II4</strain>
    </source>
</reference>
<dbReference type="InterPro" id="IPR023346">
    <property type="entry name" value="Lysozyme-like_dom_sf"/>
</dbReference>
<dbReference type="KEGG" id="lsx:H8B22_03065"/>
<dbReference type="Proteomes" id="UP000516018">
    <property type="component" value="Chromosome"/>
</dbReference>
<comment type="pathway">
    <text evidence="11">Cell wall biogenesis; peptidoglycan biosynthesis.</text>
</comment>
<protein>
    <recommendedName>
        <fullName evidence="11">Biosynthetic peptidoglycan transglycosylase</fullName>
        <ecNumber evidence="11">2.4.99.28</ecNumber>
    </recommendedName>
    <alternativeName>
        <fullName evidence="11">Glycan polymerase</fullName>
    </alternativeName>
    <alternativeName>
        <fullName evidence="11">Peptidoglycan glycosyltransferase MtgA</fullName>
        <shortName evidence="11">PGT</shortName>
    </alternativeName>
</protein>
<keyword evidence="2 11" id="KW-0997">Cell inner membrane</keyword>
<dbReference type="SUPFAM" id="SSF53955">
    <property type="entry name" value="Lysozyme-like"/>
    <property type="match status" value="1"/>
</dbReference>
<feature type="domain" description="Glycosyl transferase family 51" evidence="12">
    <location>
        <begin position="66"/>
        <end position="241"/>
    </location>
</feature>
<dbReference type="EMBL" id="CP060820">
    <property type="protein sequence ID" value="QNP41222.1"/>
    <property type="molecule type" value="Genomic_DNA"/>
</dbReference>
<evidence type="ECO:0000256" key="8">
    <source>
        <dbReference type="ARBA" id="ARBA00022989"/>
    </source>
</evidence>
<evidence type="ECO:0000256" key="3">
    <source>
        <dbReference type="ARBA" id="ARBA00022676"/>
    </source>
</evidence>
<proteinExistence type="inferred from homology"/>
<evidence type="ECO:0000256" key="4">
    <source>
        <dbReference type="ARBA" id="ARBA00022679"/>
    </source>
</evidence>
<keyword evidence="1 11" id="KW-1003">Cell membrane</keyword>
<comment type="subcellular location">
    <subcellularLocation>
        <location evidence="11">Cell inner membrane</location>
        <topology evidence="11">Single-pass membrane protein</topology>
    </subcellularLocation>
</comment>
<evidence type="ECO:0000256" key="7">
    <source>
        <dbReference type="ARBA" id="ARBA00022984"/>
    </source>
</evidence>
<keyword evidence="6 11" id="KW-0133">Cell shape</keyword>
<dbReference type="GO" id="GO:0005886">
    <property type="term" value="C:plasma membrane"/>
    <property type="evidence" value="ECO:0007669"/>
    <property type="project" value="UniProtKB-SubCell"/>
</dbReference>
<evidence type="ECO:0000313" key="14">
    <source>
        <dbReference type="Proteomes" id="UP000516018"/>
    </source>
</evidence>
<dbReference type="UniPathway" id="UPA00219"/>
<keyword evidence="7 11" id="KW-0573">Peptidoglycan synthesis</keyword>
<dbReference type="InterPro" id="IPR011812">
    <property type="entry name" value="Pep_trsgly"/>
</dbReference>
<gene>
    <name evidence="11 13" type="primary">mtgA</name>
    <name evidence="13" type="ORF">H8B22_03065</name>
</gene>
<dbReference type="GO" id="GO:0008360">
    <property type="term" value="P:regulation of cell shape"/>
    <property type="evidence" value="ECO:0007669"/>
    <property type="project" value="UniProtKB-KW"/>
</dbReference>
<dbReference type="Gene3D" id="1.10.3810.10">
    <property type="entry name" value="Biosynthetic peptidoglycan transglycosylase-like"/>
    <property type="match status" value="1"/>
</dbReference>
<dbReference type="GO" id="GO:0009274">
    <property type="term" value="C:peptidoglycan-based cell wall"/>
    <property type="evidence" value="ECO:0007669"/>
    <property type="project" value="InterPro"/>
</dbReference>
<sequence>MNAIAAVAPRRRWRSWLWKLPLLFVAVTVLQVLLLRFVDPPFTAFMAARQLEAWGTGDFGFRIAYDWRDLDEISRSVPLAVIASEDQNFANHNGFDFKAIEKARAHNERAEERARRRNKPVQRLRGASTITQQTAKNLFLWRGRGVTRYARKGLEVWYTVLIETLWPKRRIIEVYVNTVELGNGVYGAQAAARTYYRKDAKGLAPAEAARMAAVLPNPRRYSIARPGPYVQRRSNAIQRQMRYMGGPAFLQNID</sequence>
<evidence type="ECO:0000313" key="13">
    <source>
        <dbReference type="EMBL" id="QNP41222.1"/>
    </source>
</evidence>
<dbReference type="AlphaFoldDB" id="A0A7H0FYV6"/>
<evidence type="ECO:0000256" key="2">
    <source>
        <dbReference type="ARBA" id="ARBA00022519"/>
    </source>
</evidence>
<dbReference type="PANTHER" id="PTHR30400:SF0">
    <property type="entry name" value="BIOSYNTHETIC PEPTIDOGLYCAN TRANSGLYCOSYLASE"/>
    <property type="match status" value="1"/>
</dbReference>
<keyword evidence="10 11" id="KW-0961">Cell wall biogenesis/degradation</keyword>
<evidence type="ECO:0000256" key="6">
    <source>
        <dbReference type="ARBA" id="ARBA00022960"/>
    </source>
</evidence>
<name>A0A7H0FYV6_9GAMM</name>
<keyword evidence="8 11" id="KW-1133">Transmembrane helix</keyword>
<keyword evidence="9 11" id="KW-0472">Membrane</keyword>
<dbReference type="EC" id="2.4.99.28" evidence="11"/>
<keyword evidence="5 11" id="KW-0812">Transmembrane</keyword>
<dbReference type="RefSeq" id="WP_187712658.1">
    <property type="nucleotide sequence ID" value="NZ_CP060820.1"/>
</dbReference>
<keyword evidence="4 11" id="KW-0808">Transferase</keyword>
<evidence type="ECO:0000256" key="1">
    <source>
        <dbReference type="ARBA" id="ARBA00022475"/>
    </source>
</evidence>
<keyword evidence="14" id="KW-1185">Reference proteome</keyword>
<dbReference type="HAMAP" id="MF_00766">
    <property type="entry name" value="PGT_MtgA"/>
    <property type="match status" value="1"/>
</dbReference>
<accession>A0A7H0FYV6</accession>
<dbReference type="GO" id="GO:0008955">
    <property type="term" value="F:peptidoglycan glycosyltransferase activity"/>
    <property type="evidence" value="ECO:0007669"/>
    <property type="project" value="UniProtKB-UniRule"/>
</dbReference>
<feature type="transmembrane region" description="Helical" evidence="11">
    <location>
        <begin position="20"/>
        <end position="38"/>
    </location>
</feature>
<dbReference type="InterPro" id="IPR001264">
    <property type="entry name" value="Glyco_trans_51"/>
</dbReference>
<evidence type="ECO:0000256" key="9">
    <source>
        <dbReference type="ARBA" id="ARBA00023136"/>
    </source>
</evidence>
<comment type="similarity">
    <text evidence="11">Belongs to the glycosyltransferase 51 family.</text>
</comment>
<dbReference type="GO" id="GO:0071555">
    <property type="term" value="P:cell wall organization"/>
    <property type="evidence" value="ECO:0007669"/>
    <property type="project" value="UniProtKB-KW"/>
</dbReference>
<evidence type="ECO:0000256" key="11">
    <source>
        <dbReference type="HAMAP-Rule" id="MF_00766"/>
    </source>
</evidence>
<dbReference type="GO" id="GO:0009252">
    <property type="term" value="P:peptidoglycan biosynthetic process"/>
    <property type="evidence" value="ECO:0007669"/>
    <property type="project" value="UniProtKB-UniRule"/>
</dbReference>
<organism evidence="13 14">
    <name type="scientific">Agrilutibacter terrestris</name>
    <dbReference type="NCBI Taxonomy" id="2865112"/>
    <lineage>
        <taxon>Bacteria</taxon>
        <taxon>Pseudomonadati</taxon>
        <taxon>Pseudomonadota</taxon>
        <taxon>Gammaproteobacteria</taxon>
        <taxon>Lysobacterales</taxon>
        <taxon>Lysobacteraceae</taxon>
        <taxon>Agrilutibacter</taxon>
    </lineage>
</organism>
<comment type="catalytic activity">
    <reaction evidence="11">
        <text>[GlcNAc-(1-&gt;4)-Mur2Ac(oyl-L-Ala-gamma-D-Glu-L-Lys-D-Ala-D-Ala)](n)-di-trans,octa-cis-undecaprenyl diphosphate + beta-D-GlcNAc-(1-&gt;4)-Mur2Ac(oyl-L-Ala-gamma-D-Glu-L-Lys-D-Ala-D-Ala)-di-trans,octa-cis-undecaprenyl diphosphate = [GlcNAc-(1-&gt;4)-Mur2Ac(oyl-L-Ala-gamma-D-Glu-L-Lys-D-Ala-D-Ala)](n+1)-di-trans,octa-cis-undecaprenyl diphosphate + di-trans,octa-cis-undecaprenyl diphosphate + H(+)</text>
        <dbReference type="Rhea" id="RHEA:23708"/>
        <dbReference type="Rhea" id="RHEA-COMP:9602"/>
        <dbReference type="Rhea" id="RHEA-COMP:9603"/>
        <dbReference type="ChEBI" id="CHEBI:15378"/>
        <dbReference type="ChEBI" id="CHEBI:58405"/>
        <dbReference type="ChEBI" id="CHEBI:60033"/>
        <dbReference type="ChEBI" id="CHEBI:78435"/>
        <dbReference type="EC" id="2.4.99.28"/>
    </reaction>
</comment>
<dbReference type="GO" id="GO:0016763">
    <property type="term" value="F:pentosyltransferase activity"/>
    <property type="evidence" value="ECO:0007669"/>
    <property type="project" value="InterPro"/>
</dbReference>
<dbReference type="Pfam" id="PF00912">
    <property type="entry name" value="Transgly"/>
    <property type="match status" value="1"/>
</dbReference>
<evidence type="ECO:0000259" key="12">
    <source>
        <dbReference type="Pfam" id="PF00912"/>
    </source>
</evidence>
<evidence type="ECO:0000256" key="5">
    <source>
        <dbReference type="ARBA" id="ARBA00022692"/>
    </source>
</evidence>